<dbReference type="Proteomes" id="UP001152795">
    <property type="component" value="Unassembled WGS sequence"/>
</dbReference>
<comment type="caution">
    <text evidence="1">The sequence shown here is derived from an EMBL/GenBank/DDBJ whole genome shotgun (WGS) entry which is preliminary data.</text>
</comment>
<dbReference type="AlphaFoldDB" id="A0A7D9D9Q3"/>
<gene>
    <name evidence="1" type="ORF">PACLA_8A076991</name>
</gene>
<sequence>MNVFVHGLSSESACSKTLLSLWKFTATTHSELRVPKQSLHLWDADTGEIRLSRPDTQLSSLATQSKTIRLRMLNSDSLETEYSARI</sequence>
<proteinExistence type="predicted"/>
<evidence type="ECO:0000313" key="1">
    <source>
        <dbReference type="EMBL" id="CAB3980277.1"/>
    </source>
</evidence>
<evidence type="ECO:0000313" key="2">
    <source>
        <dbReference type="Proteomes" id="UP001152795"/>
    </source>
</evidence>
<keyword evidence="2" id="KW-1185">Reference proteome</keyword>
<accession>A0A7D9D9Q3</accession>
<reference evidence="1" key="1">
    <citation type="submission" date="2020-04" db="EMBL/GenBank/DDBJ databases">
        <authorList>
            <person name="Alioto T."/>
            <person name="Alioto T."/>
            <person name="Gomez Garrido J."/>
        </authorList>
    </citation>
    <scope>NUCLEOTIDE SEQUENCE</scope>
    <source>
        <strain evidence="1">A484AB</strain>
    </source>
</reference>
<dbReference type="EMBL" id="CACRXK020000275">
    <property type="protein sequence ID" value="CAB3980277.1"/>
    <property type="molecule type" value="Genomic_DNA"/>
</dbReference>
<protein>
    <submittedName>
        <fullName evidence="1">Uncharacterized protein</fullName>
    </submittedName>
</protein>
<organism evidence="1 2">
    <name type="scientific">Paramuricea clavata</name>
    <name type="common">Red gorgonian</name>
    <name type="synonym">Violescent sea-whip</name>
    <dbReference type="NCBI Taxonomy" id="317549"/>
    <lineage>
        <taxon>Eukaryota</taxon>
        <taxon>Metazoa</taxon>
        <taxon>Cnidaria</taxon>
        <taxon>Anthozoa</taxon>
        <taxon>Octocorallia</taxon>
        <taxon>Malacalcyonacea</taxon>
        <taxon>Plexauridae</taxon>
        <taxon>Paramuricea</taxon>
    </lineage>
</organism>
<name>A0A7D9D9Q3_PARCT</name>